<gene>
    <name evidence="2" type="ORF">SCHIN_v1c01770</name>
</gene>
<dbReference type="EMBL" id="CP043026">
    <property type="protein sequence ID" value="QEH61375.1"/>
    <property type="molecule type" value="Genomic_DNA"/>
</dbReference>
<dbReference type="PANTHER" id="PTHR46889:SF4">
    <property type="entry name" value="TRANSPOSASE INSO FOR INSERTION SEQUENCE ELEMENT IS911B-RELATED"/>
    <property type="match status" value="1"/>
</dbReference>
<dbReference type="AlphaFoldDB" id="A0A5B9Y3K9"/>
<evidence type="ECO:0000313" key="3">
    <source>
        <dbReference type="Proteomes" id="UP000323144"/>
    </source>
</evidence>
<sequence length="113" mass="13138">MTDTINNLNRTEFIFHSDHGAQYSSKSVLATLKKVRAKTSMGRVGNSLDNREIEYFFCCLKGEYLNHINTKQMNIKDITKHISWYINWYNNERIQKNLNWKTPAPAAGVNVQV</sequence>
<protein>
    <submittedName>
        <fullName evidence="2">Transposase</fullName>
    </submittedName>
</protein>
<dbReference type="Pfam" id="PF13683">
    <property type="entry name" value="rve_3"/>
    <property type="match status" value="1"/>
</dbReference>
<evidence type="ECO:0000259" key="1">
    <source>
        <dbReference type="PROSITE" id="PS50994"/>
    </source>
</evidence>
<organism evidence="2 3">
    <name type="scientific">Spiroplasma chinense</name>
    <dbReference type="NCBI Taxonomy" id="216932"/>
    <lineage>
        <taxon>Bacteria</taxon>
        <taxon>Bacillati</taxon>
        <taxon>Mycoplasmatota</taxon>
        <taxon>Mollicutes</taxon>
        <taxon>Entomoplasmatales</taxon>
        <taxon>Spiroplasmataceae</taxon>
        <taxon>Spiroplasma</taxon>
    </lineage>
</organism>
<keyword evidence="3" id="KW-1185">Reference proteome</keyword>
<dbReference type="KEGG" id="schi:SCHIN_v1c01770"/>
<dbReference type="GO" id="GO:0003676">
    <property type="term" value="F:nucleic acid binding"/>
    <property type="evidence" value="ECO:0007669"/>
    <property type="project" value="InterPro"/>
</dbReference>
<dbReference type="InterPro" id="IPR012337">
    <property type="entry name" value="RNaseH-like_sf"/>
</dbReference>
<dbReference type="InterPro" id="IPR001584">
    <property type="entry name" value="Integrase_cat-core"/>
</dbReference>
<dbReference type="InterPro" id="IPR036397">
    <property type="entry name" value="RNaseH_sf"/>
</dbReference>
<dbReference type="Proteomes" id="UP000323144">
    <property type="component" value="Chromosome"/>
</dbReference>
<dbReference type="SUPFAM" id="SSF53098">
    <property type="entry name" value="Ribonuclease H-like"/>
    <property type="match status" value="1"/>
</dbReference>
<evidence type="ECO:0000313" key="2">
    <source>
        <dbReference type="EMBL" id="QEH61375.1"/>
    </source>
</evidence>
<accession>A0A5B9Y3K9</accession>
<dbReference type="Gene3D" id="3.30.420.10">
    <property type="entry name" value="Ribonuclease H-like superfamily/Ribonuclease H"/>
    <property type="match status" value="1"/>
</dbReference>
<dbReference type="PROSITE" id="PS50994">
    <property type="entry name" value="INTEGRASE"/>
    <property type="match status" value="1"/>
</dbReference>
<reference evidence="2 3" key="1">
    <citation type="submission" date="2019-08" db="EMBL/GenBank/DDBJ databases">
        <title>Complete genome sequence of Spiroplasma chinense CCH (DSM 19755).</title>
        <authorList>
            <person name="Shen H.-Y."/>
            <person name="Lin Y.-C."/>
            <person name="Chou L."/>
            <person name="Kuo C.-H."/>
        </authorList>
    </citation>
    <scope>NUCLEOTIDE SEQUENCE [LARGE SCALE GENOMIC DNA]</scope>
    <source>
        <strain evidence="2 3">CCH</strain>
    </source>
</reference>
<dbReference type="InterPro" id="IPR050900">
    <property type="entry name" value="Transposase_IS3/IS150/IS904"/>
</dbReference>
<dbReference type="PANTHER" id="PTHR46889">
    <property type="entry name" value="TRANSPOSASE INSF FOR INSERTION SEQUENCE IS3B-RELATED"/>
    <property type="match status" value="1"/>
</dbReference>
<feature type="domain" description="Integrase catalytic" evidence="1">
    <location>
        <begin position="1"/>
        <end position="111"/>
    </location>
</feature>
<dbReference type="RefSeq" id="WP_166507769.1">
    <property type="nucleotide sequence ID" value="NZ_CP043026.1"/>
</dbReference>
<dbReference type="GO" id="GO:0015074">
    <property type="term" value="P:DNA integration"/>
    <property type="evidence" value="ECO:0007669"/>
    <property type="project" value="InterPro"/>
</dbReference>
<name>A0A5B9Y3K9_9MOLU</name>
<proteinExistence type="predicted"/>